<feature type="region of interest" description="Disordered" evidence="1">
    <location>
        <begin position="1"/>
        <end position="75"/>
    </location>
</feature>
<sequence length="130" mass="13763">MEVDNSGGSKADINPPPCTLLHHSAPSPSSGTEYYDAGAEGDDDKPATRGCPITSNFHPVASGSSTQRCLTPASTTKDDLRDLTKTLQIGFNSLFEANKAMGENFAQLVNKMEQLKLSDSGGPSAHQRPK</sequence>
<accession>A0A067P995</accession>
<gene>
    <name evidence="2" type="ORF">JAAARDRAFT_200064</name>
</gene>
<dbReference type="EMBL" id="KL197761">
    <property type="protein sequence ID" value="KDQ50390.1"/>
    <property type="molecule type" value="Genomic_DNA"/>
</dbReference>
<keyword evidence="3" id="KW-1185">Reference proteome</keyword>
<proteinExistence type="predicted"/>
<dbReference type="Proteomes" id="UP000027265">
    <property type="component" value="Unassembled WGS sequence"/>
</dbReference>
<name>A0A067P995_9AGAM</name>
<dbReference type="InParanoid" id="A0A067P995"/>
<feature type="compositionally biased region" description="Polar residues" evidence="1">
    <location>
        <begin position="53"/>
        <end position="74"/>
    </location>
</feature>
<dbReference type="HOGENOM" id="CLU_1938482_0_0_1"/>
<reference evidence="3" key="1">
    <citation type="journal article" date="2014" name="Proc. Natl. Acad. Sci. U.S.A.">
        <title>Extensive sampling of basidiomycete genomes demonstrates inadequacy of the white-rot/brown-rot paradigm for wood decay fungi.</title>
        <authorList>
            <person name="Riley R."/>
            <person name="Salamov A.A."/>
            <person name="Brown D.W."/>
            <person name="Nagy L.G."/>
            <person name="Floudas D."/>
            <person name="Held B.W."/>
            <person name="Levasseur A."/>
            <person name="Lombard V."/>
            <person name="Morin E."/>
            <person name="Otillar R."/>
            <person name="Lindquist E.A."/>
            <person name="Sun H."/>
            <person name="LaButti K.M."/>
            <person name="Schmutz J."/>
            <person name="Jabbour D."/>
            <person name="Luo H."/>
            <person name="Baker S.E."/>
            <person name="Pisabarro A.G."/>
            <person name="Walton J.D."/>
            <person name="Blanchette R.A."/>
            <person name="Henrissat B."/>
            <person name="Martin F."/>
            <person name="Cullen D."/>
            <person name="Hibbett D.S."/>
            <person name="Grigoriev I.V."/>
        </authorList>
    </citation>
    <scope>NUCLEOTIDE SEQUENCE [LARGE SCALE GENOMIC DNA]</scope>
    <source>
        <strain evidence="3">MUCL 33604</strain>
    </source>
</reference>
<dbReference type="AlphaFoldDB" id="A0A067P995"/>
<protein>
    <submittedName>
        <fullName evidence="2">Uncharacterized protein</fullName>
    </submittedName>
</protein>
<evidence type="ECO:0000313" key="3">
    <source>
        <dbReference type="Proteomes" id="UP000027265"/>
    </source>
</evidence>
<evidence type="ECO:0000256" key="1">
    <source>
        <dbReference type="SAM" id="MobiDB-lite"/>
    </source>
</evidence>
<organism evidence="2 3">
    <name type="scientific">Jaapia argillacea MUCL 33604</name>
    <dbReference type="NCBI Taxonomy" id="933084"/>
    <lineage>
        <taxon>Eukaryota</taxon>
        <taxon>Fungi</taxon>
        <taxon>Dikarya</taxon>
        <taxon>Basidiomycota</taxon>
        <taxon>Agaricomycotina</taxon>
        <taxon>Agaricomycetes</taxon>
        <taxon>Agaricomycetidae</taxon>
        <taxon>Jaapiales</taxon>
        <taxon>Jaapiaceae</taxon>
        <taxon>Jaapia</taxon>
    </lineage>
</organism>
<evidence type="ECO:0000313" key="2">
    <source>
        <dbReference type="EMBL" id="KDQ50390.1"/>
    </source>
</evidence>